<evidence type="ECO:0000256" key="4">
    <source>
        <dbReference type="ARBA" id="ARBA00023242"/>
    </source>
</evidence>
<comment type="function">
    <text evidence="5">Substrate-recognition component of the SCF (SKP1-CUL1-F-box protein)-type E3 ubiquitin ligase complex. May play a role in accumulation of expanded polyglutamine (polyQ) protein huntingtin (HTT).</text>
</comment>
<dbReference type="InterPro" id="IPR025741">
    <property type="entry name" value="FAM110_C"/>
</dbReference>
<name>A0A9Q1FEV4_SYNKA</name>
<keyword evidence="11" id="KW-1185">Reference proteome</keyword>
<dbReference type="OrthoDB" id="9991467at2759"/>
<keyword evidence="3" id="KW-0833">Ubl conjugation pathway</keyword>
<organism evidence="10 11">
    <name type="scientific">Synaphobranchus kaupii</name>
    <name type="common">Kaup's arrowtooth eel</name>
    <dbReference type="NCBI Taxonomy" id="118154"/>
    <lineage>
        <taxon>Eukaryota</taxon>
        <taxon>Metazoa</taxon>
        <taxon>Chordata</taxon>
        <taxon>Craniata</taxon>
        <taxon>Vertebrata</taxon>
        <taxon>Euteleostomi</taxon>
        <taxon>Actinopterygii</taxon>
        <taxon>Neopterygii</taxon>
        <taxon>Teleostei</taxon>
        <taxon>Anguilliformes</taxon>
        <taxon>Synaphobranchidae</taxon>
        <taxon>Synaphobranchus</taxon>
    </lineage>
</organism>
<dbReference type="PANTHER" id="PTHR13123:SF8">
    <property type="entry name" value="F-BOX ONLY PROTEIN 25"/>
    <property type="match status" value="1"/>
</dbReference>
<reference evidence="10" key="1">
    <citation type="journal article" date="2023" name="Science">
        <title>Genome structures resolve the early diversification of teleost fishes.</title>
        <authorList>
            <person name="Parey E."/>
            <person name="Louis A."/>
            <person name="Montfort J."/>
            <person name="Bouchez O."/>
            <person name="Roques C."/>
            <person name="Iampietro C."/>
            <person name="Lluch J."/>
            <person name="Castinel A."/>
            <person name="Donnadieu C."/>
            <person name="Desvignes T."/>
            <person name="Floi Bucao C."/>
            <person name="Jouanno E."/>
            <person name="Wen M."/>
            <person name="Mejri S."/>
            <person name="Dirks R."/>
            <person name="Jansen H."/>
            <person name="Henkel C."/>
            <person name="Chen W.J."/>
            <person name="Zahm M."/>
            <person name="Cabau C."/>
            <person name="Klopp C."/>
            <person name="Thompson A.W."/>
            <person name="Robinson-Rechavi M."/>
            <person name="Braasch I."/>
            <person name="Lecointre G."/>
            <person name="Bobe J."/>
            <person name="Postlethwait J.H."/>
            <person name="Berthelot C."/>
            <person name="Roest Crollius H."/>
            <person name="Guiguen Y."/>
        </authorList>
    </citation>
    <scope>NUCLEOTIDE SEQUENCE</scope>
    <source>
        <strain evidence="10">WJC10195</strain>
    </source>
</reference>
<feature type="domain" description="Centrosome-associated FAM110 N-terminal" evidence="9">
    <location>
        <begin position="11"/>
        <end position="63"/>
    </location>
</feature>
<evidence type="ECO:0000259" key="9">
    <source>
        <dbReference type="Pfam" id="PF14161"/>
    </source>
</evidence>
<feature type="compositionally biased region" description="Polar residues" evidence="7">
    <location>
        <begin position="182"/>
        <end position="194"/>
    </location>
</feature>
<dbReference type="EMBL" id="JAINUF010000006">
    <property type="protein sequence ID" value="KAJ8356758.1"/>
    <property type="molecule type" value="Genomic_DNA"/>
</dbReference>
<evidence type="ECO:0000256" key="3">
    <source>
        <dbReference type="ARBA" id="ARBA00022786"/>
    </source>
</evidence>
<dbReference type="InterPro" id="IPR036047">
    <property type="entry name" value="F-box-like_dom_sf"/>
</dbReference>
<dbReference type="CDD" id="cd22099">
    <property type="entry name" value="F-box_FBXO25"/>
    <property type="match status" value="1"/>
</dbReference>
<evidence type="ECO:0000313" key="10">
    <source>
        <dbReference type="EMBL" id="KAJ8356758.1"/>
    </source>
</evidence>
<dbReference type="InterPro" id="IPR040394">
    <property type="entry name" value="FBX25/32"/>
</dbReference>
<dbReference type="Pfam" id="PF14161">
    <property type="entry name" value="FAM110_N"/>
    <property type="match status" value="1"/>
</dbReference>
<protein>
    <recommendedName>
        <fullName evidence="6">F-box only protein 25</fullName>
    </recommendedName>
</protein>
<evidence type="ECO:0000256" key="6">
    <source>
        <dbReference type="ARBA" id="ARBA00040054"/>
    </source>
</evidence>
<evidence type="ECO:0000256" key="5">
    <source>
        <dbReference type="ARBA" id="ARBA00037710"/>
    </source>
</evidence>
<evidence type="ECO:0000256" key="2">
    <source>
        <dbReference type="ARBA" id="ARBA00004906"/>
    </source>
</evidence>
<dbReference type="GO" id="GO:0005634">
    <property type="term" value="C:nucleus"/>
    <property type="evidence" value="ECO:0007669"/>
    <property type="project" value="UniProtKB-SubCell"/>
</dbReference>
<evidence type="ECO:0000256" key="1">
    <source>
        <dbReference type="ARBA" id="ARBA00004123"/>
    </source>
</evidence>
<evidence type="ECO:0000313" key="11">
    <source>
        <dbReference type="Proteomes" id="UP001152622"/>
    </source>
</evidence>
<accession>A0A9Q1FEV4</accession>
<dbReference type="PANTHER" id="PTHR13123">
    <property type="entry name" value="LD30288P"/>
    <property type="match status" value="1"/>
</dbReference>
<dbReference type="Pfam" id="PF14160">
    <property type="entry name" value="FAM110_C"/>
    <property type="match status" value="1"/>
</dbReference>
<feature type="region of interest" description="Disordered" evidence="7">
    <location>
        <begin position="66"/>
        <end position="123"/>
    </location>
</feature>
<dbReference type="InterPro" id="IPR025739">
    <property type="entry name" value="FAM110_N"/>
</dbReference>
<feature type="region of interest" description="Disordered" evidence="7">
    <location>
        <begin position="182"/>
        <end position="203"/>
    </location>
</feature>
<keyword evidence="4" id="KW-0539">Nucleus</keyword>
<comment type="caution">
    <text evidence="10">The sequence shown here is derived from an EMBL/GenBank/DDBJ whole genome shotgun (WGS) entry which is preliminary data.</text>
</comment>
<proteinExistence type="predicted"/>
<dbReference type="SUPFAM" id="SSF81383">
    <property type="entry name" value="F-box domain"/>
    <property type="match status" value="1"/>
</dbReference>
<sequence>MEPTADIDTSRILEKGPEYLRKQMELEGDAKGGLSAVERLAATKPKYVKTQRVINSKQIPVITFSSASVSSNGSSNRSSRWNMNKDGKGTPQQNTDEQGEPSPPDGANVVRRSSSKRQRPDSLLMYRQKCELVKASLNENAKASLVRRVFLNSLKDKSFNMPESTVKVCDAEETESRAMKTVTSNTRAQQTQLSADVRKPRHRRVSEIDGKFRKGVGRSHSDISSRYSKNFSEFEMFFKYCGLDGDVIESLGKENFSARSDDMSLKIRSASVSTSDDGFTRESGDSDGLLEEELHENIRQGTSGRRNFNCNKGRAFVEACLSWVRTGGDINELDLEELQEENKENLFVGDVCEIATKKRKKDFFNNNTKSQFFYREKWIYVQKESTRERHGYCTLGEAFNRLDFSSAIQDIRRFNYVVKLLQLIAKSQLTSLSGAAQKNYFNVLEKIVRKVLEDQQNPRLIKDLLQDLSSTLCILIREVGKSVLVGNINIWVCRLETILNWQQQLNNLQIPKQITNGMTLSDLPLHMQNNILYKFSDAWDIINLGQATPTLQMLSEDRLLWKKLCQFHFAEKQFCRHLILSEKGHVDWKLMYFTLQKYYPKREQYGDTLHFCRHCSILFWKDCHLALLFKDSGHPCTANDPDNCFTPVSPQRFIDLFKF</sequence>
<feature type="compositionally biased region" description="Low complexity" evidence="7">
    <location>
        <begin position="66"/>
        <end position="80"/>
    </location>
</feature>
<gene>
    <name evidence="10" type="ORF">SKAU_G00195520</name>
</gene>
<dbReference type="GO" id="GO:0019005">
    <property type="term" value="C:SCF ubiquitin ligase complex"/>
    <property type="evidence" value="ECO:0007669"/>
    <property type="project" value="TreeGrafter"/>
</dbReference>
<dbReference type="Proteomes" id="UP001152622">
    <property type="component" value="Chromosome 6"/>
</dbReference>
<dbReference type="GO" id="GO:0005737">
    <property type="term" value="C:cytoplasm"/>
    <property type="evidence" value="ECO:0007669"/>
    <property type="project" value="TreeGrafter"/>
</dbReference>
<feature type="domain" description="Centrosome-associated FAM110 C-terminal" evidence="8">
    <location>
        <begin position="214"/>
        <end position="303"/>
    </location>
</feature>
<dbReference type="AlphaFoldDB" id="A0A9Q1FEV4"/>
<comment type="subcellular location">
    <subcellularLocation>
        <location evidence="1">Nucleus</location>
    </subcellularLocation>
</comment>
<comment type="pathway">
    <text evidence="2">Protein modification; protein ubiquitination.</text>
</comment>
<evidence type="ECO:0000256" key="7">
    <source>
        <dbReference type="SAM" id="MobiDB-lite"/>
    </source>
</evidence>
<dbReference type="GO" id="GO:0016567">
    <property type="term" value="P:protein ubiquitination"/>
    <property type="evidence" value="ECO:0007669"/>
    <property type="project" value="TreeGrafter"/>
</dbReference>
<evidence type="ECO:0000259" key="8">
    <source>
        <dbReference type="Pfam" id="PF14160"/>
    </source>
</evidence>